<dbReference type="EMBL" id="UZAJ01006619">
    <property type="protein sequence ID" value="VDO47827.1"/>
    <property type="molecule type" value="Genomic_DNA"/>
</dbReference>
<accession>A0A183HH00</accession>
<reference evidence="3" key="1">
    <citation type="submission" date="2016-06" db="UniProtKB">
        <authorList>
            <consortium name="WormBaseParasite"/>
        </authorList>
    </citation>
    <scope>IDENTIFICATION</scope>
</reference>
<dbReference type="Proteomes" id="UP000267606">
    <property type="component" value="Unassembled WGS sequence"/>
</dbReference>
<keyword evidence="2" id="KW-1185">Reference proteome</keyword>
<evidence type="ECO:0000313" key="1">
    <source>
        <dbReference type="EMBL" id="VDO47827.1"/>
    </source>
</evidence>
<reference evidence="1 2" key="2">
    <citation type="submission" date="2018-11" db="EMBL/GenBank/DDBJ databases">
        <authorList>
            <consortium name="Pathogen Informatics"/>
        </authorList>
    </citation>
    <scope>NUCLEOTIDE SEQUENCE [LARGE SCALE GENOMIC DNA]</scope>
</reference>
<dbReference type="WBParaSite" id="OFLC_0000676101-mRNA-1">
    <property type="protein sequence ID" value="OFLC_0000676101-mRNA-1"/>
    <property type="gene ID" value="OFLC_0000676101"/>
</dbReference>
<sequence length="70" mass="8306">MYDISDHIYNFQELQQRIGGSNENAMALLEQLKKCLIGGADVNEMKEFYIKKTSLFRKEPIDRREYGFDR</sequence>
<proteinExistence type="predicted"/>
<evidence type="ECO:0000313" key="2">
    <source>
        <dbReference type="Proteomes" id="UP000267606"/>
    </source>
</evidence>
<evidence type="ECO:0000313" key="3">
    <source>
        <dbReference type="WBParaSite" id="OFLC_0000676101-mRNA-1"/>
    </source>
</evidence>
<name>A0A183HH00_9BILA</name>
<organism evidence="3">
    <name type="scientific">Onchocerca flexuosa</name>
    <dbReference type="NCBI Taxonomy" id="387005"/>
    <lineage>
        <taxon>Eukaryota</taxon>
        <taxon>Metazoa</taxon>
        <taxon>Ecdysozoa</taxon>
        <taxon>Nematoda</taxon>
        <taxon>Chromadorea</taxon>
        <taxon>Rhabditida</taxon>
        <taxon>Spirurina</taxon>
        <taxon>Spiruromorpha</taxon>
        <taxon>Filarioidea</taxon>
        <taxon>Onchocercidae</taxon>
        <taxon>Onchocerca</taxon>
    </lineage>
</organism>
<protein>
    <submittedName>
        <fullName evidence="1 3">Uncharacterized protein</fullName>
    </submittedName>
</protein>
<gene>
    <name evidence="1" type="ORF">OFLC_LOCUS6760</name>
</gene>
<dbReference type="AlphaFoldDB" id="A0A183HH00"/>